<feature type="signal peptide" evidence="1">
    <location>
        <begin position="1"/>
        <end position="18"/>
    </location>
</feature>
<protein>
    <submittedName>
        <fullName evidence="2">Uncharacterized protein</fullName>
    </submittedName>
</protein>
<gene>
    <name evidence="2" type="ORF">OCBIM_22007403mg</name>
</gene>
<name>A0A0L8HS81_OCTBM</name>
<evidence type="ECO:0000313" key="2">
    <source>
        <dbReference type="EMBL" id="KOF92054.1"/>
    </source>
</evidence>
<reference evidence="2" key="1">
    <citation type="submission" date="2015-07" db="EMBL/GenBank/DDBJ databases">
        <title>MeaNS - Measles Nucleotide Surveillance Program.</title>
        <authorList>
            <person name="Tran T."/>
            <person name="Druce J."/>
        </authorList>
    </citation>
    <scope>NUCLEOTIDE SEQUENCE</scope>
    <source>
        <strain evidence="2">UCB-OBI-ISO-001</strain>
        <tissue evidence="2">Gonad</tissue>
    </source>
</reference>
<accession>A0A0L8HS81</accession>
<sequence length="78" mass="9024">MFRFSFFFLLSFTSYSNNNNNKRFKQVHELVTTQQGVYLLVTSSGVGVLLCYETCRDNKVDLALDYLIASNKITPVRF</sequence>
<feature type="chain" id="PRO_5005583908" evidence="1">
    <location>
        <begin position="19"/>
        <end position="78"/>
    </location>
</feature>
<dbReference type="AlphaFoldDB" id="A0A0L8HS81"/>
<organism evidence="2">
    <name type="scientific">Octopus bimaculoides</name>
    <name type="common">California two-spotted octopus</name>
    <dbReference type="NCBI Taxonomy" id="37653"/>
    <lineage>
        <taxon>Eukaryota</taxon>
        <taxon>Metazoa</taxon>
        <taxon>Spiralia</taxon>
        <taxon>Lophotrochozoa</taxon>
        <taxon>Mollusca</taxon>
        <taxon>Cephalopoda</taxon>
        <taxon>Coleoidea</taxon>
        <taxon>Octopodiformes</taxon>
        <taxon>Octopoda</taxon>
        <taxon>Incirrata</taxon>
        <taxon>Octopodidae</taxon>
        <taxon>Octopus</taxon>
    </lineage>
</organism>
<keyword evidence="1" id="KW-0732">Signal</keyword>
<proteinExistence type="predicted"/>
<dbReference type="EMBL" id="KQ417412">
    <property type="protein sequence ID" value="KOF92054.1"/>
    <property type="molecule type" value="Genomic_DNA"/>
</dbReference>
<evidence type="ECO:0000256" key="1">
    <source>
        <dbReference type="SAM" id="SignalP"/>
    </source>
</evidence>